<dbReference type="EMBL" id="VSRR010014791">
    <property type="protein sequence ID" value="MPC57447.1"/>
    <property type="molecule type" value="Genomic_DNA"/>
</dbReference>
<sequence length="68" mass="7520">MDRCVSDRLRARSSATLLYTRRGKQKAYVVSDDDQKRKGSVVNPSLAPFLPRNSSDVHPPALAQTCST</sequence>
<evidence type="ECO:0000256" key="1">
    <source>
        <dbReference type="SAM" id="MobiDB-lite"/>
    </source>
</evidence>
<proteinExistence type="predicted"/>
<organism evidence="2 3">
    <name type="scientific">Portunus trituberculatus</name>
    <name type="common">Swimming crab</name>
    <name type="synonym">Neptunus trituberculatus</name>
    <dbReference type="NCBI Taxonomy" id="210409"/>
    <lineage>
        <taxon>Eukaryota</taxon>
        <taxon>Metazoa</taxon>
        <taxon>Ecdysozoa</taxon>
        <taxon>Arthropoda</taxon>
        <taxon>Crustacea</taxon>
        <taxon>Multicrustacea</taxon>
        <taxon>Malacostraca</taxon>
        <taxon>Eumalacostraca</taxon>
        <taxon>Eucarida</taxon>
        <taxon>Decapoda</taxon>
        <taxon>Pleocyemata</taxon>
        <taxon>Brachyura</taxon>
        <taxon>Eubrachyura</taxon>
        <taxon>Portunoidea</taxon>
        <taxon>Portunidae</taxon>
        <taxon>Portuninae</taxon>
        <taxon>Portunus</taxon>
    </lineage>
</organism>
<protein>
    <submittedName>
        <fullName evidence="2">Uncharacterized protein</fullName>
    </submittedName>
</protein>
<dbReference type="AlphaFoldDB" id="A0A5B7GJI6"/>
<evidence type="ECO:0000313" key="3">
    <source>
        <dbReference type="Proteomes" id="UP000324222"/>
    </source>
</evidence>
<name>A0A5B7GJI6_PORTR</name>
<evidence type="ECO:0000313" key="2">
    <source>
        <dbReference type="EMBL" id="MPC57447.1"/>
    </source>
</evidence>
<feature type="region of interest" description="Disordered" evidence="1">
    <location>
        <begin position="29"/>
        <end position="68"/>
    </location>
</feature>
<keyword evidence="3" id="KW-1185">Reference proteome</keyword>
<gene>
    <name evidence="2" type="ORF">E2C01_051427</name>
</gene>
<reference evidence="2 3" key="1">
    <citation type="submission" date="2019-05" db="EMBL/GenBank/DDBJ databases">
        <title>Another draft genome of Portunus trituberculatus and its Hox gene families provides insights of decapod evolution.</title>
        <authorList>
            <person name="Jeong J.-H."/>
            <person name="Song I."/>
            <person name="Kim S."/>
            <person name="Choi T."/>
            <person name="Kim D."/>
            <person name="Ryu S."/>
            <person name="Kim W."/>
        </authorList>
    </citation>
    <scope>NUCLEOTIDE SEQUENCE [LARGE SCALE GENOMIC DNA]</scope>
    <source>
        <tissue evidence="2">Muscle</tissue>
    </source>
</reference>
<accession>A0A5B7GJI6</accession>
<dbReference type="Proteomes" id="UP000324222">
    <property type="component" value="Unassembled WGS sequence"/>
</dbReference>
<comment type="caution">
    <text evidence="2">The sequence shown here is derived from an EMBL/GenBank/DDBJ whole genome shotgun (WGS) entry which is preliminary data.</text>
</comment>